<dbReference type="InterPro" id="IPR011006">
    <property type="entry name" value="CheY-like_superfamily"/>
</dbReference>
<feature type="domain" description="OmpR/PhoB-type" evidence="7">
    <location>
        <begin position="136"/>
        <end position="234"/>
    </location>
</feature>
<dbReference type="InterPro" id="IPR016032">
    <property type="entry name" value="Sig_transdc_resp-reg_C-effctor"/>
</dbReference>
<dbReference type="Proteomes" id="UP000651271">
    <property type="component" value="Unassembled WGS sequence"/>
</dbReference>
<dbReference type="InterPro" id="IPR001789">
    <property type="entry name" value="Sig_transdc_resp-reg_receiver"/>
</dbReference>
<evidence type="ECO:0000259" key="7">
    <source>
        <dbReference type="PROSITE" id="PS51755"/>
    </source>
</evidence>
<dbReference type="InterPro" id="IPR001867">
    <property type="entry name" value="OmpR/PhoB-type_DNA-bd"/>
</dbReference>
<organism evidence="8 9">
    <name type="scientific">Sphingobacterium litopenaei</name>
    <dbReference type="NCBI Taxonomy" id="2763500"/>
    <lineage>
        <taxon>Bacteria</taxon>
        <taxon>Pseudomonadati</taxon>
        <taxon>Bacteroidota</taxon>
        <taxon>Sphingobacteriia</taxon>
        <taxon>Sphingobacteriales</taxon>
        <taxon>Sphingobacteriaceae</taxon>
        <taxon>Sphingobacterium</taxon>
    </lineage>
</organism>
<evidence type="ECO:0000256" key="1">
    <source>
        <dbReference type="ARBA" id="ARBA00022553"/>
    </source>
</evidence>
<proteinExistence type="predicted"/>
<reference evidence="8 9" key="1">
    <citation type="submission" date="2020-08" db="EMBL/GenBank/DDBJ databases">
        <title>Sphingobacterium sp. DN04309 isolated from aquaculture water.</title>
        <authorList>
            <person name="Zhang M."/>
        </authorList>
    </citation>
    <scope>NUCLEOTIDE SEQUENCE [LARGE SCALE GENOMIC DNA]</scope>
    <source>
        <strain evidence="8 9">DN04309</strain>
    </source>
</reference>
<dbReference type="Pfam" id="PF00072">
    <property type="entry name" value="Response_reg"/>
    <property type="match status" value="1"/>
</dbReference>
<feature type="DNA-binding region" description="OmpR/PhoB-type" evidence="5">
    <location>
        <begin position="136"/>
        <end position="234"/>
    </location>
</feature>
<dbReference type="CDD" id="cd00383">
    <property type="entry name" value="trans_reg_C"/>
    <property type="match status" value="1"/>
</dbReference>
<evidence type="ECO:0000256" key="4">
    <source>
        <dbReference type="PROSITE-ProRule" id="PRU00169"/>
    </source>
</evidence>
<sequence>MSARILLVEDELDLGNVVKQYLELKGFEVTWVQRGKPAVELLVSKVHYDLVILDIQLPDMNGFEIAEQIKMINKDIFFLFLTSRNEKKDRIYGLDIGAEDYITKPFDIDELILRIKVILRRSGLFNDAETHTVPHNVLYQTSDVSFDTSLMQLVVGNQKPIVLTQREVDLLEYFFTHKNKVLKRDEILTAVWGENDYFMGRSLDVFISRLRKILSQSSTIRIENIYGVGFIFKLEDSNP</sequence>
<keyword evidence="3 5" id="KW-0238">DNA-binding</keyword>
<dbReference type="PROSITE" id="PS50110">
    <property type="entry name" value="RESPONSE_REGULATORY"/>
    <property type="match status" value="1"/>
</dbReference>
<dbReference type="RefSeq" id="WP_190301671.1">
    <property type="nucleotide sequence ID" value="NZ_JACOIJ010000006.1"/>
</dbReference>
<dbReference type="Gene3D" id="6.10.250.690">
    <property type="match status" value="1"/>
</dbReference>
<dbReference type="Gene3D" id="1.10.10.10">
    <property type="entry name" value="Winged helix-like DNA-binding domain superfamily/Winged helix DNA-binding domain"/>
    <property type="match status" value="1"/>
</dbReference>
<dbReference type="EMBL" id="JACOIJ010000006">
    <property type="protein sequence ID" value="MBD1428946.1"/>
    <property type="molecule type" value="Genomic_DNA"/>
</dbReference>
<dbReference type="InterPro" id="IPR039420">
    <property type="entry name" value="WalR-like"/>
</dbReference>
<dbReference type="Pfam" id="PF00486">
    <property type="entry name" value="Trans_reg_C"/>
    <property type="match status" value="1"/>
</dbReference>
<keyword evidence="2" id="KW-0902">Two-component regulatory system</keyword>
<dbReference type="InterPro" id="IPR036388">
    <property type="entry name" value="WH-like_DNA-bd_sf"/>
</dbReference>
<accession>A0ABR7YCD5</accession>
<dbReference type="SMART" id="SM00448">
    <property type="entry name" value="REC"/>
    <property type="match status" value="1"/>
</dbReference>
<feature type="modified residue" description="4-aspartylphosphate" evidence="4">
    <location>
        <position position="54"/>
    </location>
</feature>
<dbReference type="PROSITE" id="PS51755">
    <property type="entry name" value="OMPR_PHOB"/>
    <property type="match status" value="1"/>
</dbReference>
<feature type="domain" description="Response regulatory" evidence="6">
    <location>
        <begin position="4"/>
        <end position="119"/>
    </location>
</feature>
<keyword evidence="1 4" id="KW-0597">Phosphoprotein</keyword>
<evidence type="ECO:0000256" key="5">
    <source>
        <dbReference type="PROSITE-ProRule" id="PRU01091"/>
    </source>
</evidence>
<protein>
    <submittedName>
        <fullName evidence="8">Response regulator transcription factor</fullName>
    </submittedName>
</protein>
<comment type="caution">
    <text evidence="8">The sequence shown here is derived from an EMBL/GenBank/DDBJ whole genome shotgun (WGS) entry which is preliminary data.</text>
</comment>
<name>A0ABR7YCD5_9SPHI</name>
<evidence type="ECO:0000313" key="8">
    <source>
        <dbReference type="EMBL" id="MBD1428946.1"/>
    </source>
</evidence>
<evidence type="ECO:0000259" key="6">
    <source>
        <dbReference type="PROSITE" id="PS50110"/>
    </source>
</evidence>
<dbReference type="Gene3D" id="3.40.50.2300">
    <property type="match status" value="1"/>
</dbReference>
<dbReference type="SUPFAM" id="SSF46894">
    <property type="entry name" value="C-terminal effector domain of the bipartite response regulators"/>
    <property type="match status" value="1"/>
</dbReference>
<dbReference type="SUPFAM" id="SSF52172">
    <property type="entry name" value="CheY-like"/>
    <property type="match status" value="1"/>
</dbReference>
<keyword evidence="9" id="KW-1185">Reference proteome</keyword>
<evidence type="ECO:0000256" key="2">
    <source>
        <dbReference type="ARBA" id="ARBA00023012"/>
    </source>
</evidence>
<evidence type="ECO:0000313" key="9">
    <source>
        <dbReference type="Proteomes" id="UP000651271"/>
    </source>
</evidence>
<evidence type="ECO:0000256" key="3">
    <source>
        <dbReference type="ARBA" id="ARBA00023125"/>
    </source>
</evidence>
<dbReference type="SMART" id="SM00862">
    <property type="entry name" value="Trans_reg_C"/>
    <property type="match status" value="1"/>
</dbReference>
<dbReference type="PANTHER" id="PTHR48111:SF40">
    <property type="entry name" value="PHOSPHATE REGULON TRANSCRIPTIONAL REGULATORY PROTEIN PHOB"/>
    <property type="match status" value="1"/>
</dbReference>
<dbReference type="PANTHER" id="PTHR48111">
    <property type="entry name" value="REGULATOR OF RPOS"/>
    <property type="match status" value="1"/>
</dbReference>
<gene>
    <name evidence="8" type="ORF">H8B04_05110</name>
</gene>